<dbReference type="Pfam" id="PF02914">
    <property type="entry name" value="DDE_2"/>
    <property type="match status" value="1"/>
</dbReference>
<protein>
    <submittedName>
        <fullName evidence="5">Mu transposase C-terminal domain-containing protein</fullName>
    </submittedName>
</protein>
<dbReference type="Gene3D" id="3.30.420.10">
    <property type="entry name" value="Ribonuclease H-like superfamily/Ribonuclease H"/>
    <property type="match status" value="1"/>
</dbReference>
<feature type="domain" description="Transposase-like Mu C-terminal" evidence="4">
    <location>
        <begin position="507"/>
        <end position="553"/>
    </location>
</feature>
<evidence type="ECO:0000313" key="5">
    <source>
        <dbReference type="EMBL" id="MBJ6800205.1"/>
    </source>
</evidence>
<evidence type="ECO:0000259" key="2">
    <source>
        <dbReference type="Pfam" id="PF02914"/>
    </source>
</evidence>
<feature type="domain" description="Bacteriophage Mu transposase" evidence="2">
    <location>
        <begin position="275"/>
        <end position="415"/>
    </location>
</feature>
<dbReference type="InterPro" id="IPR012337">
    <property type="entry name" value="RNaseH-like_sf"/>
</dbReference>
<evidence type="ECO:0000256" key="1">
    <source>
        <dbReference type="SAM" id="Coils"/>
    </source>
</evidence>
<dbReference type="InterPro" id="IPR015378">
    <property type="entry name" value="Transposase-like_Mu_C"/>
</dbReference>
<sequence length="664" mass="74769">MSKGPGRPTKAYSAKQLEVMGCGKDTTVRRRYSGIKDQAEVRIVENNNTLFYPFRLLTKADQTTVNAYEKQQKQAAKLEELRKEHKKELLALAEQPLDTQEDREFLWDQLAKRTNKQRDKGVQRLKAVMAFEERRHGQGMTEKAAIETTALEFGQHPQTIRNWVKKSKLVGRTDRVTVLASQHVGCTVEAEFTPEAWTYFKRDWLRRVPGGSPPSIAACFRRLENAAKVNGWTVPVKRTVENWIKRHIDPMVVKYRREGMEAVEKCFPAMERNKEMFDVLEAINGDGFEVGLWADFGNGVIGKPTVWSWQDIRSSKVLSWRMDVSENSELIRLATLDLITEWGVPRYIYLDNTRAATSKQISGGVPNRYRFKIKDTDPLGVIPLIGSELKYTLPGHGRSKPVERIHGIGGYLDFAALPVFIGRGTKGRPIPIEEIEEQFRSFVNEINARPDRQGEAVKGKSFDQVFNELYSDAVITKATEKQRKYCMCVAEVVTVSAADASITLKAGAASFGRNRYWHESLTARMGQKVTVRFDPADMHGGVFVETLSGDEICYAEATIKGGFKDAAAAKEVARGMGHLKKIVKQKAEKEGFISAANARAQAVTVPDPEKPKAGKVTRMLTARQTRAEEPLIAVNDDSQGLPPEMEENLQRRIKEIAEARRPVI</sequence>
<dbReference type="SUPFAM" id="SSF53098">
    <property type="entry name" value="Ribonuclease H-like"/>
    <property type="match status" value="1"/>
</dbReference>
<feature type="coiled-coil region" evidence="1">
    <location>
        <begin position="68"/>
        <end position="95"/>
    </location>
</feature>
<organism evidence="5 6">
    <name type="scientific">Geomonas propionica</name>
    <dbReference type="NCBI Taxonomy" id="2798582"/>
    <lineage>
        <taxon>Bacteria</taxon>
        <taxon>Pseudomonadati</taxon>
        <taxon>Thermodesulfobacteriota</taxon>
        <taxon>Desulfuromonadia</taxon>
        <taxon>Geobacterales</taxon>
        <taxon>Geobacteraceae</taxon>
        <taxon>Geomonas</taxon>
    </lineage>
</organism>
<evidence type="ECO:0000259" key="3">
    <source>
        <dbReference type="Pfam" id="PF09039"/>
    </source>
</evidence>
<dbReference type="Proteomes" id="UP000641025">
    <property type="component" value="Unassembled WGS sequence"/>
</dbReference>
<evidence type="ECO:0000313" key="6">
    <source>
        <dbReference type="Proteomes" id="UP000641025"/>
    </source>
</evidence>
<dbReference type="RefSeq" id="WP_199394716.1">
    <property type="nucleotide sequence ID" value="NZ_JAEMHK010000005.1"/>
</dbReference>
<dbReference type="Gene3D" id="1.10.10.60">
    <property type="entry name" value="Homeodomain-like"/>
    <property type="match status" value="2"/>
</dbReference>
<dbReference type="InterPro" id="IPR009057">
    <property type="entry name" value="Homeodomain-like_sf"/>
</dbReference>
<dbReference type="InterPro" id="IPR015126">
    <property type="entry name" value="Mu_I-gamma"/>
</dbReference>
<dbReference type="Gene3D" id="2.30.30.130">
    <property type="entry name" value="Transposase, Mu, C-terminal"/>
    <property type="match status" value="1"/>
</dbReference>
<accession>A0ABS0YQF0</accession>
<dbReference type="EMBL" id="JAEMHK010000005">
    <property type="protein sequence ID" value="MBJ6800205.1"/>
    <property type="molecule type" value="Genomic_DNA"/>
</dbReference>
<proteinExistence type="predicted"/>
<dbReference type="Pfam" id="PF09039">
    <property type="entry name" value="HTH_Tnp_Mu_2"/>
    <property type="match status" value="1"/>
</dbReference>
<dbReference type="InterPro" id="IPR009004">
    <property type="entry name" value="Transposase_Mu_C"/>
</dbReference>
<keyword evidence="6" id="KW-1185">Reference proteome</keyword>
<comment type="caution">
    <text evidence="5">The sequence shown here is derived from an EMBL/GenBank/DDBJ whole genome shotgun (WGS) entry which is preliminary data.</text>
</comment>
<dbReference type="InterPro" id="IPR004189">
    <property type="entry name" value="Phage_Mu_transposase"/>
</dbReference>
<dbReference type="SUPFAM" id="SSF50610">
    <property type="entry name" value="mu transposase, C-terminal domain"/>
    <property type="match status" value="1"/>
</dbReference>
<name>A0ABS0YQF0_9BACT</name>
<dbReference type="InterPro" id="IPR036397">
    <property type="entry name" value="RNaseH_sf"/>
</dbReference>
<feature type="domain" description="Mu DNA binding I gamma subdomain" evidence="3">
    <location>
        <begin position="171"/>
        <end position="272"/>
    </location>
</feature>
<gene>
    <name evidence="5" type="ORF">JFN90_08660</name>
</gene>
<dbReference type="Pfam" id="PF09299">
    <property type="entry name" value="Mu-transpos_C"/>
    <property type="match status" value="1"/>
</dbReference>
<reference evidence="5 6" key="1">
    <citation type="submission" date="2020-12" db="EMBL/GenBank/DDBJ databases">
        <title>Geomonas sp. Red259, isolated from paddy soil.</title>
        <authorList>
            <person name="Xu Z."/>
            <person name="Zhang Z."/>
            <person name="Masuda Y."/>
            <person name="Itoh H."/>
            <person name="Senoo K."/>
        </authorList>
    </citation>
    <scope>NUCLEOTIDE SEQUENCE [LARGE SCALE GENOMIC DNA]</scope>
    <source>
        <strain evidence="5 6">Red259</strain>
    </source>
</reference>
<dbReference type="SUPFAM" id="SSF46689">
    <property type="entry name" value="Homeodomain-like"/>
    <property type="match status" value="2"/>
</dbReference>
<evidence type="ECO:0000259" key="4">
    <source>
        <dbReference type="Pfam" id="PF09299"/>
    </source>
</evidence>
<keyword evidence="1" id="KW-0175">Coiled coil</keyword>